<evidence type="ECO:0000313" key="3">
    <source>
        <dbReference type="Proteomes" id="UP000216001"/>
    </source>
</evidence>
<dbReference type="EMBL" id="NOWC01000040">
    <property type="protein sequence ID" value="OZS72299.1"/>
    <property type="molecule type" value="Genomic_DNA"/>
</dbReference>
<protein>
    <submittedName>
        <fullName evidence="2">DUF2213 domain-containing protein</fullName>
    </submittedName>
</protein>
<gene>
    <name evidence="2" type="ORF">CHI95_22600</name>
</gene>
<evidence type="ECO:0000256" key="1">
    <source>
        <dbReference type="SAM" id="MobiDB-lite"/>
    </source>
</evidence>
<accession>A0A264VLZ3</accession>
<organism evidence="2 3">
    <name type="scientific">Providencia rettgeri</name>
    <dbReference type="NCBI Taxonomy" id="587"/>
    <lineage>
        <taxon>Bacteria</taxon>
        <taxon>Pseudomonadati</taxon>
        <taxon>Pseudomonadota</taxon>
        <taxon>Gammaproteobacteria</taxon>
        <taxon>Enterobacterales</taxon>
        <taxon>Morganellaceae</taxon>
        <taxon>Providencia</taxon>
    </lineage>
</organism>
<comment type="caution">
    <text evidence="2">The sequence shown here is derived from an EMBL/GenBank/DDBJ whole genome shotgun (WGS) entry which is preliminary data.</text>
</comment>
<feature type="compositionally biased region" description="Basic and acidic residues" evidence="1">
    <location>
        <begin position="346"/>
        <end position="371"/>
    </location>
</feature>
<proteinExistence type="predicted"/>
<sequence length="463" mass="51555">MKRTRVNVLSAINSSSNISIEIINNVEHYVVKNVCPLYDDCVLNEGLYPTAENDKGYKSLDRVPMPYGHPKVNGNYVTARDVDAINEHYIGAYSANPRKENGRVLIDMYVNKRFAEGSESGREVIERLDKMMNGEDVEPIGISTGLNLNRLQANGKAPNGKKYKWIATNQQYDHIAILLHEQPAGTPEEGIGVFVNSEGEKLDVEEVKLIDAANFTQEGLFNKAKFFFTNNSFSFEDIYSALRAALRNASSGDDWPYPEMVWPDKFIYYKSGKTYQQKYLMNDDGDAELVGEPIEVVRKPTEYEVKTNKETNPMKEIITNALKAKGIETEGKSDAELLDAYSQMNAEEKKEETPEEKAAREKKEKAEKNKSDTANNSELQQQITAAVNAAIAPLQAQLNANADKEVNAMRDAVKAKFGMSDTAVNALSGDPLKELYAQCNVSHGLNGSFQQVNSSQSVSDMPE</sequence>
<feature type="region of interest" description="Disordered" evidence="1">
    <location>
        <begin position="345"/>
        <end position="376"/>
    </location>
</feature>
<evidence type="ECO:0000313" key="2">
    <source>
        <dbReference type="EMBL" id="OZS72299.1"/>
    </source>
</evidence>
<dbReference type="Proteomes" id="UP000216001">
    <property type="component" value="Unassembled WGS sequence"/>
</dbReference>
<name>A0A264VLZ3_PRORE</name>
<dbReference type="RefSeq" id="WP_094963027.1">
    <property type="nucleotide sequence ID" value="NZ_NOWC01000040.1"/>
</dbReference>
<dbReference type="AlphaFoldDB" id="A0A264VLZ3"/>
<reference evidence="2 3" key="1">
    <citation type="submission" date="2017-07" db="EMBL/GenBank/DDBJ databases">
        <title>blaIMP-27 on transferable plasmids in Proteus mirabilis and Providencia rettgeri.</title>
        <authorList>
            <person name="Potter R."/>
        </authorList>
    </citation>
    <scope>NUCLEOTIDE SEQUENCE [LARGE SCALE GENOMIC DNA]</scope>
    <source>
        <strain evidence="2 3">PR1</strain>
    </source>
</reference>